<feature type="compositionally biased region" description="Polar residues" evidence="1">
    <location>
        <begin position="1201"/>
        <end position="1210"/>
    </location>
</feature>
<feature type="compositionally biased region" description="Basic and acidic residues" evidence="1">
    <location>
        <begin position="1243"/>
        <end position="1258"/>
    </location>
</feature>
<feature type="region of interest" description="Disordered" evidence="1">
    <location>
        <begin position="552"/>
        <end position="626"/>
    </location>
</feature>
<feature type="compositionally biased region" description="Polar residues" evidence="1">
    <location>
        <begin position="1226"/>
        <end position="1242"/>
    </location>
</feature>
<sequence>MAAKTQPATSSSRLSVFGFGSISRGASSSHARALEDPEENDDWYIPYNGPVEQPTRQSGGGSGSNGGGDRDSWGDVLTGWLSERGSAYNARKDGEQMFRTTRNRVLSNASHFSTSSSRAPQGRSELRNRPSVPSFIDLDQAGGIGASPMPTERTPQLPTPPPAVSPPPNNRASLASILSFGRKSLHHASSMDQLSLGRNPDDGSLRRRVNASASTSSVPPPRQRATDPAPSAYGLRQETIAEDSEYYYSSLLVHSSTRGVSSRQSPFSFHSVSTDPARHPYAAVTNAALDSSRSAPPAVKGKTRFLDPSRLNLNLLDPRGPKVPDYLKPSPRNSILKASVSTPNLRDIPRGKQRWLSAETWCDALILPRPRFALRLVDGSPSGRIVSPPESPLSPSEAKFPLIGSRSDSAQSHGHSPKELKKARSMGNLFSSAAAAAVPVDEKRKSPVRQAVVPSTLKPNRPKSWALDDLAIPSPVPSLAQVVAEGERLKAERKEWQSKATQSFQNKRARSVRARSKSVGSSQVRSRTLSVSAQANAFNFVTERALLGSQARPPTIHVHGPPAKNHRRSLSTGAGQTQSSVSHPTSGQHIQSKTSRTRSHGHSNSVGHTISYRSVTTDSTTHGHLRTQSLSKSALKMVKSTAVGAAAFCGLNGMERSPTIPGDERANAFEGALRHNNTAMFKVGEHGSVMVAEPTSPTAALAMVSSGVNGFHGSSPTPSGASMSAEGVGLAFSSPEDQLRRYSQSIIMPSHPYAQGSGYYRQPVKLHIPEYTPPHSNAPSPQSTGSVNQRRQAVTRPYAPLSHPYAANMRPKPQQLEITASPCLYAELTPGHISEFDPDYIQYSPYVASPEEGPLSPQPPPQETSLLPTASGHPYGPSTSRYSELGIGEALTHTLRTQTSMDSGLGTSEAGGHNHVQVQVIRAPEYSSPPVILHSPDSDEQHEQPSGTYFDEESPGNVYQRSAEASSQALAASDRVSQSSDSPLSRPALSSRQNSLPLDVSSQASRSLSGLTNLARQLSEDLVELREVERDLSFSERDSRTSPMWGSRYGGMRGDRPDEMDDNNNVVTSHSHISSESSSFGGSATLPLRLPTDNNFSDPDANFPEDIRMDETESSRASSVLDGSNFHDETSSYLRVGEVDAGSTPSIMMSPYRESTRLSVIADEAGLDEAADGGPGPLRVLSQYSAPSRYSSLIAPLTPNERTSYMTSDTEPSRMSGLSDFPVPPTQTSVFGMSSESTSESYHTAETETAPRDRPQHSLLREASKDTFGYQHEYDSHIGEAF</sequence>
<dbReference type="Proteomes" id="UP000308730">
    <property type="component" value="Unassembled WGS sequence"/>
</dbReference>
<dbReference type="EMBL" id="SGPM01000030">
    <property type="protein sequence ID" value="THH32094.1"/>
    <property type="molecule type" value="Genomic_DNA"/>
</dbReference>
<evidence type="ECO:0000313" key="2">
    <source>
        <dbReference type="EMBL" id="THH32094.1"/>
    </source>
</evidence>
<feature type="region of interest" description="Disordered" evidence="1">
    <location>
        <begin position="188"/>
        <end position="233"/>
    </location>
</feature>
<organism evidence="2 3">
    <name type="scientific">Antrodiella citrinella</name>
    <dbReference type="NCBI Taxonomy" id="2447956"/>
    <lineage>
        <taxon>Eukaryota</taxon>
        <taxon>Fungi</taxon>
        <taxon>Dikarya</taxon>
        <taxon>Basidiomycota</taxon>
        <taxon>Agaricomycotina</taxon>
        <taxon>Agaricomycetes</taxon>
        <taxon>Polyporales</taxon>
        <taxon>Steccherinaceae</taxon>
        <taxon>Antrodiella</taxon>
    </lineage>
</organism>
<protein>
    <submittedName>
        <fullName evidence="2">Uncharacterized protein</fullName>
    </submittedName>
</protein>
<feature type="compositionally biased region" description="Polar residues" evidence="1">
    <location>
        <begin position="975"/>
        <end position="1008"/>
    </location>
</feature>
<feature type="region of interest" description="Disordered" evidence="1">
    <location>
        <begin position="768"/>
        <end position="791"/>
    </location>
</feature>
<feature type="compositionally biased region" description="Polar residues" evidence="1">
    <location>
        <begin position="602"/>
        <end position="626"/>
    </location>
</feature>
<comment type="caution">
    <text evidence="2">The sequence shown here is derived from an EMBL/GenBank/DDBJ whole genome shotgun (WGS) entry which is preliminary data.</text>
</comment>
<evidence type="ECO:0000256" key="1">
    <source>
        <dbReference type="SAM" id="MobiDB-lite"/>
    </source>
</evidence>
<feature type="region of interest" description="Disordered" evidence="1">
    <location>
        <begin position="845"/>
        <end position="880"/>
    </location>
</feature>
<feature type="compositionally biased region" description="Gly residues" evidence="1">
    <location>
        <begin position="58"/>
        <end position="67"/>
    </location>
</feature>
<dbReference type="OrthoDB" id="3228777at2759"/>
<accession>A0A4S4MZV5</accession>
<evidence type="ECO:0000313" key="3">
    <source>
        <dbReference type="Proteomes" id="UP000308730"/>
    </source>
</evidence>
<feature type="region of interest" description="Disordered" evidence="1">
    <location>
        <begin position="1201"/>
        <end position="1258"/>
    </location>
</feature>
<feature type="region of interest" description="Disordered" evidence="1">
    <location>
        <begin position="24"/>
        <end position="173"/>
    </location>
</feature>
<feature type="compositionally biased region" description="Polar residues" evidence="1">
    <location>
        <begin position="98"/>
        <end position="119"/>
    </location>
</feature>
<proteinExistence type="predicted"/>
<feature type="compositionally biased region" description="Pro residues" evidence="1">
    <location>
        <begin position="157"/>
        <end position="169"/>
    </location>
</feature>
<name>A0A4S4MZV5_9APHY</name>
<feature type="compositionally biased region" description="Polar residues" evidence="1">
    <location>
        <begin position="570"/>
        <end position="594"/>
    </location>
</feature>
<keyword evidence="3" id="KW-1185">Reference proteome</keyword>
<feature type="compositionally biased region" description="Basic residues" evidence="1">
    <location>
        <begin position="507"/>
        <end position="516"/>
    </location>
</feature>
<gene>
    <name evidence="2" type="ORF">EUX98_g2091</name>
</gene>
<feature type="compositionally biased region" description="Basic and acidic residues" evidence="1">
    <location>
        <begin position="1030"/>
        <end position="1040"/>
    </location>
</feature>
<feature type="region of interest" description="Disordered" evidence="1">
    <location>
        <begin position="494"/>
        <end position="528"/>
    </location>
</feature>
<feature type="compositionally biased region" description="Low complexity" evidence="1">
    <location>
        <begin position="962"/>
        <end position="973"/>
    </location>
</feature>
<feature type="region of interest" description="Disordered" evidence="1">
    <location>
        <begin position="928"/>
        <end position="1008"/>
    </location>
</feature>
<feature type="region of interest" description="Disordered" evidence="1">
    <location>
        <begin position="1030"/>
        <end position="1058"/>
    </location>
</feature>
<feature type="region of interest" description="Disordered" evidence="1">
    <location>
        <begin position="383"/>
        <end position="422"/>
    </location>
</feature>
<reference evidence="2 3" key="1">
    <citation type="submission" date="2019-02" db="EMBL/GenBank/DDBJ databases">
        <title>Genome sequencing of the rare red list fungi Antrodiella citrinella (Flaviporus citrinellus).</title>
        <authorList>
            <person name="Buettner E."/>
            <person name="Kellner H."/>
        </authorList>
    </citation>
    <scope>NUCLEOTIDE SEQUENCE [LARGE SCALE GENOMIC DNA]</scope>
    <source>
        <strain evidence="2 3">DSM 108506</strain>
    </source>
</reference>
<feature type="compositionally biased region" description="Polar residues" evidence="1">
    <location>
        <begin position="774"/>
        <end position="791"/>
    </location>
</feature>